<feature type="transmembrane region" description="Helical" evidence="1">
    <location>
        <begin position="74"/>
        <end position="96"/>
    </location>
</feature>
<evidence type="ECO:0000256" key="1">
    <source>
        <dbReference type="SAM" id="Phobius"/>
    </source>
</evidence>
<dbReference type="Proteomes" id="UP001350005">
    <property type="component" value="Unassembled WGS sequence"/>
</dbReference>
<dbReference type="Proteomes" id="UP000093432">
    <property type="component" value="Unassembled WGS sequence"/>
</dbReference>
<dbReference type="EMBL" id="MAYG01000012">
    <property type="protein sequence ID" value="OCA71714.1"/>
    <property type="molecule type" value="Genomic_DNA"/>
</dbReference>
<evidence type="ECO:0000313" key="3">
    <source>
        <dbReference type="EMBL" id="OCA71714.1"/>
    </source>
</evidence>
<comment type="caution">
    <text evidence="3">The sequence shown here is derived from an EMBL/GenBank/DDBJ whole genome shotgun (WGS) entry which is preliminary data.</text>
</comment>
<reference evidence="2 5" key="3">
    <citation type="submission" date="2024-01" db="EMBL/GenBank/DDBJ databases">
        <title>Whole genome of Chryseobacterium arthrosphaerae NNCa 2741.</title>
        <authorList>
            <person name="Boriskina E.V."/>
            <person name="Gordinskaya N.A."/>
            <person name="Kropotov V.S."/>
            <person name="Alekseeva A.E."/>
            <person name="Makhova M.A."/>
            <person name="Kryazhev D.V."/>
            <person name="Shkurkina I.S."/>
        </authorList>
    </citation>
    <scope>NUCLEOTIDE SEQUENCE [LARGE SCALE GENOMIC DNA]</scope>
    <source>
        <strain evidence="2 5">NNCa 2741</strain>
    </source>
</reference>
<dbReference type="STRING" id="651561.BBI00_18625"/>
<reference evidence="4" key="1">
    <citation type="submission" date="2016-07" db="EMBL/GenBank/DDBJ databases">
        <authorList>
            <person name="Florea S."/>
            <person name="Webb J.S."/>
            <person name="Jaromczyk J."/>
            <person name="Schardl C.L."/>
        </authorList>
    </citation>
    <scope>NUCLEOTIDE SEQUENCE [LARGE SCALE GENOMIC DNA]</scope>
    <source>
        <strain evidence="4">CC-VM-7</strain>
    </source>
</reference>
<organism evidence="3 4">
    <name type="scientific">Chryseobacterium arthrosphaerae</name>
    <dbReference type="NCBI Taxonomy" id="651561"/>
    <lineage>
        <taxon>Bacteria</taxon>
        <taxon>Pseudomonadati</taxon>
        <taxon>Bacteroidota</taxon>
        <taxon>Flavobacteriia</taxon>
        <taxon>Flavobacteriales</taxon>
        <taxon>Weeksellaceae</taxon>
        <taxon>Chryseobacterium group</taxon>
        <taxon>Chryseobacterium</taxon>
    </lineage>
</organism>
<gene>
    <name evidence="3" type="ORF">BBI00_18625</name>
    <name evidence="2" type="ORF">V2E39_23580</name>
</gene>
<sequence length="102" mass="10913">MKASTNGGIQYVRPLAGRNSINQGNKSHRLIRPHVPPRDDIWICRSIVIILGLVILMIITGIFALCIKGDSIKIEVITICTAISSGAIGTLAGLLAPSPNRQ</sequence>
<evidence type="ECO:0000313" key="2">
    <source>
        <dbReference type="EMBL" id="MEE6130395.1"/>
    </source>
</evidence>
<dbReference type="OrthoDB" id="1274746at2"/>
<reference evidence="3" key="2">
    <citation type="submission" date="2016-07" db="EMBL/GenBank/DDBJ databases">
        <authorList>
            <person name="Jeong J.-J."/>
            <person name="Kim D.W."/>
            <person name="Sang M.K."/>
            <person name="Choi I.-G."/>
            <person name="Kim K.D."/>
        </authorList>
    </citation>
    <scope>NUCLEOTIDE SEQUENCE</scope>
    <source>
        <strain evidence="3">CC-VM-7</strain>
    </source>
</reference>
<dbReference type="RefSeq" id="WP_065400335.1">
    <property type="nucleotide sequence ID" value="NZ_CP033811.1"/>
</dbReference>
<evidence type="ECO:0000313" key="5">
    <source>
        <dbReference type="Proteomes" id="UP001350005"/>
    </source>
</evidence>
<protein>
    <submittedName>
        <fullName evidence="3">Uncharacterized protein</fullName>
    </submittedName>
</protein>
<accession>A0A1B8ZJH6</accession>
<dbReference type="KEGG" id="carh:EGY05_24370"/>
<evidence type="ECO:0000313" key="4">
    <source>
        <dbReference type="Proteomes" id="UP000093432"/>
    </source>
</evidence>
<keyword evidence="1" id="KW-0472">Membrane</keyword>
<keyword evidence="5" id="KW-1185">Reference proteome</keyword>
<dbReference type="AlphaFoldDB" id="A0A1B8ZJH6"/>
<keyword evidence="1" id="KW-0812">Transmembrane</keyword>
<proteinExistence type="predicted"/>
<dbReference type="EMBL" id="JAZGJU010000104">
    <property type="protein sequence ID" value="MEE6130395.1"/>
    <property type="molecule type" value="Genomic_DNA"/>
</dbReference>
<keyword evidence="1" id="KW-1133">Transmembrane helix</keyword>
<feature type="transmembrane region" description="Helical" evidence="1">
    <location>
        <begin position="47"/>
        <end position="67"/>
    </location>
</feature>
<name>A0A1B8ZJH6_9FLAO</name>